<name>A0A382PJ82_9ZZZZ</name>
<reference evidence="1" key="1">
    <citation type="submission" date="2018-05" db="EMBL/GenBank/DDBJ databases">
        <authorList>
            <person name="Lanie J.A."/>
            <person name="Ng W.-L."/>
            <person name="Kazmierczak K.M."/>
            <person name="Andrzejewski T.M."/>
            <person name="Davidsen T.M."/>
            <person name="Wayne K.J."/>
            <person name="Tettelin H."/>
            <person name="Glass J.I."/>
            <person name="Rusch D."/>
            <person name="Podicherti R."/>
            <person name="Tsui H.-C.T."/>
            <person name="Winkler M.E."/>
        </authorList>
    </citation>
    <scope>NUCLEOTIDE SEQUENCE</scope>
</reference>
<proteinExistence type="predicted"/>
<gene>
    <name evidence="1" type="ORF">METZ01_LOCUS325592</name>
</gene>
<evidence type="ECO:0000313" key="1">
    <source>
        <dbReference type="EMBL" id="SVC72738.1"/>
    </source>
</evidence>
<dbReference type="AlphaFoldDB" id="A0A382PJ82"/>
<protein>
    <recommendedName>
        <fullName evidence="2">Uracil-DNA glycosylase-like domain-containing protein</fullName>
    </recommendedName>
</protein>
<evidence type="ECO:0008006" key="2">
    <source>
        <dbReference type="Google" id="ProtNLM"/>
    </source>
</evidence>
<sequence length="137" mass="15472">MISELRNNYLEALNIPEFLYNKSDAIPRTKASVHCLLVETSPEKSFCEPGDSKNLLVKMLSSIGLSLNNTISISIQSGDLEESIKNHPAKVVLVMGESIKYKSDNLFFTHHPRDILKNTALKREVWEVLKKVKKCLS</sequence>
<dbReference type="EMBL" id="UINC01107395">
    <property type="protein sequence ID" value="SVC72738.1"/>
    <property type="molecule type" value="Genomic_DNA"/>
</dbReference>
<organism evidence="1">
    <name type="scientific">marine metagenome</name>
    <dbReference type="NCBI Taxonomy" id="408172"/>
    <lineage>
        <taxon>unclassified sequences</taxon>
        <taxon>metagenomes</taxon>
        <taxon>ecological metagenomes</taxon>
    </lineage>
</organism>
<accession>A0A382PJ82</accession>